<sequence length="902" mass="101983">MGERVFLVRHCTFPAHLMATRTIFSTIVVTLGSTVVRSSNASCSGFVKQVKAGMILFLFEYEKRELYGVYQACTDGAMNQSPNAFSSSKKKFPAQVRFKIIWYCEPLPEIEFRDAIEENYIAPYKFNFGLSKNQVRSLLWLFSSRKFRDGLPPKQTPQHHLNIALLTNDGVDRDVEDERHGYTDTIGSEFMMDNNNNLTITTDYPERFSRTVRRVVDCRSCTSFTEELVQKRENNKPSTLANCSANISGGVRRAVHDKRLLIGDIKHHERSVAHQDEPIISTGYSQNSLSVAGRSFTNDNGTEYVHKLDDGDRLFVRDKQPAGDVQRSLDDGWSMMNERIYDGDTHIDDNSFLRSESVGINCNAFTRYKVLSGKYPELPHTDFNHVMHSGNPVREVHKTMLHEARKSFMINAQYRKSSLPHHSLEPGISNFHGEISHDDSDDLGTSCYDPDAPALLCDDAMGLHYHQNSTHQSSNSNLLLDLSSEKLSFPSQGEPDMKGYPNVFPHFRCNDSSQAVTSRGREEPRNLSTGYPHGRERGTIKFDDIEGLSHPKFPLDIKPSDVGRHNRGATIDLPAYNTSHVRGSSLLDSVYPVIKLDKSHHIVSPIRGANSADVLLPSEINSLWQGFPLESRRLEHPKIHSTNQDSKVHEKSDFQPRKRGGVFSRLNFNSYITTDKVDAQTRDRSKINSMVDEVMKMLSEHYERAERTRNFDSAGGQNDFKLEKHHGSPTRTEPVHPMIQVERNMNDSETKVECENQLFKEVEIRNFKRRSEVRKICNVTAADGFGEGLQEVSMDKQRKRRKLVRLNFGERLTSLPSTSQISRDDSRNTETLVKCLEKEQQLPHVAGLLPELSPVVSEAEKEQQLPAAACSLPDVSPVVDEVEPSNCLGNLNSEMGMTGSDS</sequence>
<gene>
    <name evidence="3" type="ORF">Nepgr_027883</name>
</gene>
<comment type="caution">
    <text evidence="3">The sequence shown here is derived from an EMBL/GenBank/DDBJ whole genome shotgun (WGS) entry which is preliminary data.</text>
</comment>
<accession>A0AAD3Y3E1</accession>
<proteinExistence type="predicted"/>
<protein>
    <recommendedName>
        <fullName evidence="2">DCD domain-containing protein</fullName>
    </recommendedName>
</protein>
<dbReference type="SMART" id="SM00767">
    <property type="entry name" value="DCD"/>
    <property type="match status" value="1"/>
</dbReference>
<dbReference type="PANTHER" id="PTHR46444">
    <property type="entry name" value="DCD (DEVELOPMENT AND CELL DEATH) DOMAIN PROTEIN-RELATED"/>
    <property type="match status" value="1"/>
</dbReference>
<evidence type="ECO:0000259" key="2">
    <source>
        <dbReference type="PROSITE" id="PS51222"/>
    </source>
</evidence>
<reference evidence="3" key="1">
    <citation type="submission" date="2023-05" db="EMBL/GenBank/DDBJ databases">
        <title>Nepenthes gracilis genome sequencing.</title>
        <authorList>
            <person name="Fukushima K."/>
        </authorList>
    </citation>
    <scope>NUCLEOTIDE SEQUENCE</scope>
    <source>
        <strain evidence="3">SING2019-196</strain>
    </source>
</reference>
<dbReference type="Proteomes" id="UP001279734">
    <property type="component" value="Unassembled WGS sequence"/>
</dbReference>
<organism evidence="3 4">
    <name type="scientific">Nepenthes gracilis</name>
    <name type="common">Slender pitcher plant</name>
    <dbReference type="NCBI Taxonomy" id="150966"/>
    <lineage>
        <taxon>Eukaryota</taxon>
        <taxon>Viridiplantae</taxon>
        <taxon>Streptophyta</taxon>
        <taxon>Embryophyta</taxon>
        <taxon>Tracheophyta</taxon>
        <taxon>Spermatophyta</taxon>
        <taxon>Magnoliopsida</taxon>
        <taxon>eudicotyledons</taxon>
        <taxon>Gunneridae</taxon>
        <taxon>Pentapetalae</taxon>
        <taxon>Caryophyllales</taxon>
        <taxon>Nepenthaceae</taxon>
        <taxon>Nepenthes</taxon>
    </lineage>
</organism>
<feature type="region of interest" description="Disordered" evidence="1">
    <location>
        <begin position="515"/>
        <end position="538"/>
    </location>
</feature>
<evidence type="ECO:0000313" key="3">
    <source>
        <dbReference type="EMBL" id="GMH26040.1"/>
    </source>
</evidence>
<name>A0AAD3Y3E1_NEPGR</name>
<feature type="domain" description="DCD" evidence="2">
    <location>
        <begin position="14"/>
        <end position="144"/>
    </location>
</feature>
<dbReference type="PANTHER" id="PTHR46444:SF9">
    <property type="entry name" value="DCD (DEVELOPMENT AND CELL DEATH) DOMAIN PROTEIN"/>
    <property type="match status" value="1"/>
</dbReference>
<dbReference type="Pfam" id="PF10539">
    <property type="entry name" value="Dev_Cell_Death"/>
    <property type="match status" value="1"/>
</dbReference>
<dbReference type="EMBL" id="BSYO01000030">
    <property type="protein sequence ID" value="GMH26040.1"/>
    <property type="molecule type" value="Genomic_DNA"/>
</dbReference>
<dbReference type="PROSITE" id="PS51222">
    <property type="entry name" value="DCD"/>
    <property type="match status" value="1"/>
</dbReference>
<dbReference type="InterPro" id="IPR013989">
    <property type="entry name" value="Dev_and_cell_death_domain"/>
</dbReference>
<evidence type="ECO:0000256" key="1">
    <source>
        <dbReference type="SAM" id="MobiDB-lite"/>
    </source>
</evidence>
<feature type="region of interest" description="Disordered" evidence="1">
    <location>
        <begin position="711"/>
        <end position="734"/>
    </location>
</feature>
<keyword evidence="4" id="KW-1185">Reference proteome</keyword>
<dbReference type="AlphaFoldDB" id="A0AAD3Y3E1"/>
<evidence type="ECO:0000313" key="4">
    <source>
        <dbReference type="Proteomes" id="UP001279734"/>
    </source>
</evidence>